<dbReference type="Proteomes" id="UP000199603">
    <property type="component" value="Unassembled WGS sequence"/>
</dbReference>
<dbReference type="AlphaFoldDB" id="A0A1G6W3P4"/>
<feature type="domain" description="HTH asnC-type" evidence="7">
    <location>
        <begin position="11"/>
        <end position="72"/>
    </location>
</feature>
<dbReference type="GO" id="GO:0005829">
    <property type="term" value="C:cytosol"/>
    <property type="evidence" value="ECO:0007669"/>
    <property type="project" value="TreeGrafter"/>
</dbReference>
<dbReference type="FunFam" id="1.10.10.10:FF:000015">
    <property type="entry name" value="Leucine-responsive transcriptional regulator Lrp"/>
    <property type="match status" value="1"/>
</dbReference>
<dbReference type="PRINTS" id="PR00033">
    <property type="entry name" value="HTHASNC"/>
</dbReference>
<organism evidence="8 9">
    <name type="scientific">Aquimonas voraii</name>
    <dbReference type="NCBI Taxonomy" id="265719"/>
    <lineage>
        <taxon>Bacteria</taxon>
        <taxon>Pseudomonadati</taxon>
        <taxon>Pseudomonadota</taxon>
        <taxon>Gammaproteobacteria</taxon>
        <taxon>Lysobacterales</taxon>
        <taxon>Lysobacteraceae</taxon>
        <taxon>Aquimonas</taxon>
    </lineage>
</organism>
<dbReference type="Gene3D" id="3.30.70.920">
    <property type="match status" value="1"/>
</dbReference>
<evidence type="ECO:0000259" key="7">
    <source>
        <dbReference type="PROSITE" id="PS50956"/>
    </source>
</evidence>
<gene>
    <name evidence="8" type="ORF">SAMN04488509_104112</name>
</gene>
<dbReference type="InterPro" id="IPR011008">
    <property type="entry name" value="Dimeric_a/b-barrel"/>
</dbReference>
<dbReference type="OrthoDB" id="166264at2"/>
<evidence type="ECO:0000256" key="2">
    <source>
        <dbReference type="ARBA" id="ARBA00023015"/>
    </source>
</evidence>
<dbReference type="SMART" id="SM00344">
    <property type="entry name" value="HTH_ASNC"/>
    <property type="match status" value="1"/>
</dbReference>
<evidence type="ECO:0000313" key="9">
    <source>
        <dbReference type="Proteomes" id="UP000199603"/>
    </source>
</evidence>
<dbReference type="InterPro" id="IPR019888">
    <property type="entry name" value="Tscrpt_reg_AsnC-like"/>
</dbReference>
<reference evidence="8 9" key="1">
    <citation type="submission" date="2016-10" db="EMBL/GenBank/DDBJ databases">
        <authorList>
            <person name="de Groot N.N."/>
        </authorList>
    </citation>
    <scope>NUCLEOTIDE SEQUENCE [LARGE SCALE GENOMIC DNA]</scope>
    <source>
        <strain evidence="8 9">DSM 16957</strain>
    </source>
</reference>
<keyword evidence="5" id="KW-0804">Transcription</keyword>
<dbReference type="SUPFAM" id="SSF46785">
    <property type="entry name" value="Winged helix' DNA-binding domain"/>
    <property type="match status" value="1"/>
</dbReference>
<dbReference type="RefSeq" id="WP_091241783.1">
    <property type="nucleotide sequence ID" value="NZ_FNAG01000004.1"/>
</dbReference>
<keyword evidence="9" id="KW-1185">Reference proteome</keyword>
<dbReference type="PANTHER" id="PTHR30154">
    <property type="entry name" value="LEUCINE-RESPONSIVE REGULATORY PROTEIN"/>
    <property type="match status" value="1"/>
</dbReference>
<evidence type="ECO:0000256" key="4">
    <source>
        <dbReference type="ARBA" id="ARBA00023159"/>
    </source>
</evidence>
<dbReference type="Gene3D" id="1.10.10.10">
    <property type="entry name" value="Winged helix-like DNA-binding domain superfamily/Winged helix DNA-binding domain"/>
    <property type="match status" value="1"/>
</dbReference>
<dbReference type="InterPro" id="IPR036388">
    <property type="entry name" value="WH-like_DNA-bd_sf"/>
</dbReference>
<dbReference type="GO" id="GO:0043200">
    <property type="term" value="P:response to amino acid"/>
    <property type="evidence" value="ECO:0007669"/>
    <property type="project" value="TreeGrafter"/>
</dbReference>
<dbReference type="GO" id="GO:0006355">
    <property type="term" value="P:regulation of DNA-templated transcription"/>
    <property type="evidence" value="ECO:0007669"/>
    <property type="project" value="UniProtKB-ARBA"/>
</dbReference>
<dbReference type="Pfam" id="PF13412">
    <property type="entry name" value="HTH_24"/>
    <property type="match status" value="1"/>
</dbReference>
<accession>A0A1G6W3P4</accession>
<evidence type="ECO:0000256" key="5">
    <source>
        <dbReference type="ARBA" id="ARBA00023163"/>
    </source>
</evidence>
<dbReference type="InterPro" id="IPR000485">
    <property type="entry name" value="AsnC-type_HTH_dom"/>
</dbReference>
<keyword evidence="3" id="KW-0238">DNA-binding</keyword>
<proteinExistence type="predicted"/>
<evidence type="ECO:0000256" key="1">
    <source>
        <dbReference type="ARBA" id="ARBA00011738"/>
    </source>
</evidence>
<name>A0A1G6W3P4_9GAMM</name>
<dbReference type="PANTHER" id="PTHR30154:SF0">
    <property type="entry name" value="LEUCINE-RESPONSIVE REGULATORY PROTEIN"/>
    <property type="match status" value="1"/>
</dbReference>
<protein>
    <recommendedName>
        <fullName evidence="6">Leucine-responsive regulatory protein</fullName>
    </recommendedName>
</protein>
<sequence length="162" mass="18503">MKQKKVVLNQLDKIDRRILRELQRDGRLANVELAKRVGLSPTPCLERVKKLEDEGYIRGYHARLDPGRMGAGLLVFVEIRLLRTAMDVFEEFKRAVVVLPQVLECHLVSGDFDYLIKARVPDMAAYRRLLGETLLTLPHVSGSRSYAVMEEVKETLELEVDG</sequence>
<dbReference type="InterPro" id="IPR019885">
    <property type="entry name" value="Tscrpt_reg_HTH_AsnC-type_CS"/>
</dbReference>
<comment type="subunit">
    <text evidence="1">Homodimer.</text>
</comment>
<evidence type="ECO:0000313" key="8">
    <source>
        <dbReference type="EMBL" id="SDD60418.1"/>
    </source>
</evidence>
<dbReference type="GO" id="GO:0043565">
    <property type="term" value="F:sequence-specific DNA binding"/>
    <property type="evidence" value="ECO:0007669"/>
    <property type="project" value="InterPro"/>
</dbReference>
<keyword evidence="2" id="KW-0805">Transcription regulation</keyword>
<evidence type="ECO:0000256" key="3">
    <source>
        <dbReference type="ARBA" id="ARBA00023125"/>
    </source>
</evidence>
<dbReference type="FunFam" id="3.30.70.920:FF:000001">
    <property type="entry name" value="Transcriptional regulator, AsnC family"/>
    <property type="match status" value="1"/>
</dbReference>
<dbReference type="EMBL" id="FNAG01000004">
    <property type="protein sequence ID" value="SDD60418.1"/>
    <property type="molecule type" value="Genomic_DNA"/>
</dbReference>
<evidence type="ECO:0000256" key="6">
    <source>
        <dbReference type="ARBA" id="ARBA00039227"/>
    </source>
</evidence>
<keyword evidence="4" id="KW-0010">Activator</keyword>
<dbReference type="SUPFAM" id="SSF54909">
    <property type="entry name" value="Dimeric alpha+beta barrel"/>
    <property type="match status" value="1"/>
</dbReference>
<dbReference type="CDD" id="cd00090">
    <property type="entry name" value="HTH_ARSR"/>
    <property type="match status" value="1"/>
</dbReference>
<dbReference type="PROSITE" id="PS00519">
    <property type="entry name" value="HTH_ASNC_1"/>
    <property type="match status" value="1"/>
</dbReference>
<dbReference type="InterPro" id="IPR036390">
    <property type="entry name" value="WH_DNA-bd_sf"/>
</dbReference>
<dbReference type="Pfam" id="PF01037">
    <property type="entry name" value="AsnC_trans_reg"/>
    <property type="match status" value="1"/>
</dbReference>
<dbReference type="STRING" id="265719.SAMN04488509_104112"/>
<dbReference type="InterPro" id="IPR011991">
    <property type="entry name" value="ArsR-like_HTH"/>
</dbReference>
<dbReference type="InterPro" id="IPR019887">
    <property type="entry name" value="Tscrpt_reg_AsnC/Lrp_C"/>
</dbReference>
<dbReference type="NCBIfam" id="NF008370">
    <property type="entry name" value="PRK11169.1"/>
    <property type="match status" value="1"/>
</dbReference>
<dbReference type="PROSITE" id="PS50956">
    <property type="entry name" value="HTH_ASNC_2"/>
    <property type="match status" value="1"/>
</dbReference>